<dbReference type="InterPro" id="IPR005181">
    <property type="entry name" value="SASA"/>
</dbReference>
<reference evidence="4" key="1">
    <citation type="submission" date="2015-07" db="EMBL/GenBank/DDBJ databases">
        <title>Near-Complete Genome Sequence of the Cellulolytic Bacterium Bacteroides (Pseudobacteroides) cellulosolvens ATCC 35603.</title>
        <authorList>
            <person name="Dassa B."/>
            <person name="Utturkar S.M."/>
            <person name="Klingeman D.M."/>
            <person name="Hurt R.A."/>
            <person name="Keller M."/>
            <person name="Xu J."/>
            <person name="Reddy Y.H.K."/>
            <person name="Borovok I."/>
            <person name="Grinberg I.R."/>
            <person name="Lamed R."/>
            <person name="Zhivin O."/>
            <person name="Bayer E.A."/>
            <person name="Brown S.D."/>
        </authorList>
    </citation>
    <scope>NUCLEOTIDE SEQUENCE [LARGE SCALE GENOMIC DNA]</scope>
    <source>
        <strain evidence="4">DSM 2933</strain>
    </source>
</reference>
<dbReference type="InterPro" id="IPR008969">
    <property type="entry name" value="CarboxyPept-like_regulatory"/>
</dbReference>
<dbReference type="SUPFAM" id="SSF52266">
    <property type="entry name" value="SGNH hydrolase"/>
    <property type="match status" value="1"/>
</dbReference>
<dbReference type="GO" id="GO:0016787">
    <property type="term" value="F:hydrolase activity"/>
    <property type="evidence" value="ECO:0007669"/>
    <property type="project" value="UniProtKB-KW"/>
</dbReference>
<dbReference type="STRING" id="398512.Bccel_0847"/>
<dbReference type="Proteomes" id="UP000036923">
    <property type="component" value="Unassembled WGS sequence"/>
</dbReference>
<accession>A0A0L6JJK4</accession>
<dbReference type="AlphaFoldDB" id="A0A0L6JJK4"/>
<comment type="caution">
    <text evidence="3">The sequence shown here is derived from an EMBL/GenBank/DDBJ whole genome shotgun (WGS) entry which is preliminary data.</text>
</comment>
<keyword evidence="1" id="KW-0378">Hydrolase</keyword>
<dbReference type="PATRIC" id="fig|398512.5.peg.881"/>
<dbReference type="EMBL" id="LGTC01000001">
    <property type="protein sequence ID" value="KNY25587.1"/>
    <property type="molecule type" value="Genomic_DNA"/>
</dbReference>
<dbReference type="InterPro" id="IPR018247">
    <property type="entry name" value="EF_Hand_1_Ca_BS"/>
</dbReference>
<keyword evidence="4" id="KW-1185">Reference proteome</keyword>
<dbReference type="SUPFAM" id="SSF49464">
    <property type="entry name" value="Carboxypeptidase regulatory domain-like"/>
    <property type="match status" value="1"/>
</dbReference>
<dbReference type="PANTHER" id="PTHR31988">
    <property type="entry name" value="ESTERASE, PUTATIVE (DUF303)-RELATED"/>
    <property type="match status" value="1"/>
</dbReference>
<dbReference type="PROSITE" id="PS00018">
    <property type="entry name" value="EF_HAND_1"/>
    <property type="match status" value="1"/>
</dbReference>
<dbReference type="Pfam" id="PF13715">
    <property type="entry name" value="CarbopepD_reg_2"/>
    <property type="match status" value="1"/>
</dbReference>
<dbReference type="InterPro" id="IPR016134">
    <property type="entry name" value="Dockerin_dom"/>
</dbReference>
<dbReference type="eggNOG" id="COG3317">
    <property type="taxonomic scope" value="Bacteria"/>
</dbReference>
<dbReference type="Pfam" id="PF03629">
    <property type="entry name" value="SASA"/>
    <property type="match status" value="1"/>
</dbReference>
<dbReference type="GO" id="GO:0000272">
    <property type="term" value="P:polysaccharide catabolic process"/>
    <property type="evidence" value="ECO:0007669"/>
    <property type="project" value="InterPro"/>
</dbReference>
<dbReference type="InterPro" id="IPR036439">
    <property type="entry name" value="Dockerin_dom_sf"/>
</dbReference>
<evidence type="ECO:0000256" key="1">
    <source>
        <dbReference type="ARBA" id="ARBA00022801"/>
    </source>
</evidence>
<dbReference type="SUPFAM" id="SSF63446">
    <property type="entry name" value="Type I dockerin domain"/>
    <property type="match status" value="1"/>
</dbReference>
<evidence type="ECO:0000313" key="3">
    <source>
        <dbReference type="EMBL" id="KNY25587.1"/>
    </source>
</evidence>
<dbReference type="InterPro" id="IPR036514">
    <property type="entry name" value="SGNH_hydro_sf"/>
</dbReference>
<sequence>MCRFMRKCTNYLFATALTILVIAAVFFQTGICGFAAGTYKISGYIIPDISTSSSSSLNSGISVSIYGTSYKTSTDANGFFELSNIPESQYVLKISKTGFLTRTIPGVKLSGNIVLGSATAPIAIWAGDVPVNGQQDNTVNMADVIEIAKKFSSVSGDSKYSADLDINKDNSINIADIVIIAKNFNKVDTSYPAVEIPVPSVSPTPTPKPSGAPYKIFLLAGQSNMAGIGMNHELTPEYKEPIENVKIYASGTVDNGIAGTWGTLKIGYGSGIGCFGPELIFGRDIAKLMPDSKILLIKEGWSGTSLCGDWRPPSAGGTTGKLYTSFITNTKKALAALSPGTQYEIAGMCWMQGESDACAPNIASDYEGNLTAFINDVRKELNVPNMPFIIAMIDDSSSWPYYETVRQGEINVSEKVPHVGIFDTKDLDTDGMHYKTPGMLEMGALFAKTMYDEIQK</sequence>
<evidence type="ECO:0000259" key="2">
    <source>
        <dbReference type="PROSITE" id="PS51766"/>
    </source>
</evidence>
<dbReference type="InterPro" id="IPR052940">
    <property type="entry name" value="Carb_Esterase_6"/>
</dbReference>
<dbReference type="PANTHER" id="PTHR31988:SF19">
    <property type="entry name" value="9-O-ACETYL-N-ACETYLNEURAMINIC ACID DEACETYLASE-RELATED"/>
    <property type="match status" value="1"/>
</dbReference>
<dbReference type="Gene3D" id="2.60.40.4130">
    <property type="match status" value="1"/>
</dbReference>
<feature type="domain" description="Dockerin" evidence="2">
    <location>
        <begin position="122"/>
        <end position="193"/>
    </location>
</feature>
<proteinExistence type="predicted"/>
<dbReference type="RefSeq" id="WP_036940937.1">
    <property type="nucleotide sequence ID" value="NZ_JQKC01000014.1"/>
</dbReference>
<dbReference type="Gene3D" id="3.40.50.1110">
    <property type="entry name" value="SGNH hydrolase"/>
    <property type="match status" value="1"/>
</dbReference>
<organism evidence="3 4">
    <name type="scientific">Pseudobacteroides cellulosolvens ATCC 35603 = DSM 2933</name>
    <dbReference type="NCBI Taxonomy" id="398512"/>
    <lineage>
        <taxon>Bacteria</taxon>
        <taxon>Bacillati</taxon>
        <taxon>Bacillota</taxon>
        <taxon>Clostridia</taxon>
        <taxon>Eubacteriales</taxon>
        <taxon>Oscillospiraceae</taxon>
        <taxon>Pseudobacteroides</taxon>
    </lineage>
</organism>
<dbReference type="CDD" id="cd14254">
    <property type="entry name" value="Dockerin_II"/>
    <property type="match status" value="1"/>
</dbReference>
<name>A0A0L6JJK4_9FIRM</name>
<dbReference type="OrthoDB" id="9795554at2"/>
<evidence type="ECO:0000313" key="4">
    <source>
        <dbReference type="Proteomes" id="UP000036923"/>
    </source>
</evidence>
<dbReference type="PROSITE" id="PS51766">
    <property type="entry name" value="DOCKERIN"/>
    <property type="match status" value="1"/>
</dbReference>
<protein>
    <recommendedName>
        <fullName evidence="2">Dockerin domain-containing protein</fullName>
    </recommendedName>
</protein>
<gene>
    <name evidence="3" type="ORF">Bccel_0847</name>
</gene>